<dbReference type="EMBL" id="LMYN01000026">
    <property type="protein sequence ID" value="KSA02501.1"/>
    <property type="molecule type" value="Genomic_DNA"/>
</dbReference>
<dbReference type="Proteomes" id="UP000054251">
    <property type="component" value="Unassembled WGS sequence"/>
</dbReference>
<gene>
    <name evidence="6" type="ORF">AC631_01774</name>
</gene>
<keyword evidence="3 5" id="KW-1133">Transmembrane helix</keyword>
<dbReference type="GeneID" id="26838783"/>
<comment type="subcellular location">
    <subcellularLocation>
        <location evidence="1">Membrane</location>
        <topology evidence="1">Multi-pass membrane protein</topology>
    </subcellularLocation>
</comment>
<evidence type="ECO:0000256" key="1">
    <source>
        <dbReference type="ARBA" id="ARBA00004141"/>
    </source>
</evidence>
<dbReference type="OrthoDB" id="262547at2759"/>
<name>A0A0V1Q2M2_9ASCO</name>
<evidence type="ECO:0000256" key="4">
    <source>
        <dbReference type="ARBA" id="ARBA00023136"/>
    </source>
</evidence>
<keyword evidence="7" id="KW-1185">Reference proteome</keyword>
<evidence type="ECO:0000313" key="6">
    <source>
        <dbReference type="EMBL" id="KSA02501.1"/>
    </source>
</evidence>
<sequence length="486" mass="54369">MVDLSFTSNQGWYLTLLSSSLCVLGCFVIYFDDVYTLLFPRSITKKYNFQLKENYLFLNTALAFSSGCLLFTALFRLLPEALEFFNDFNEHDRAKTDKMQKKELNFYLVISFISGILLCFLFNAVLHLVTSQSVVHCNHGSEQHPHSHSHNNEIELVHREGRYNESLNHHEEEHTNSHTHANTGNDIEANIETTPLLDERKPLMRKRSSLIQYFMSHNGDENTLGECKGYTSAELCLFNKNHSSELHFCEIPTLAKSIDLNDDELHAVHSPPSHCAAASTHSHKNNSEYAHPYEDHAYLQGEDHSTHKPDHHHHINTPLSRLLLIGIQTTLAISLHKLPEGFITFITSEANPELGFLIFLSLAAHNFTEGFLMCLPLYFLFSSSSGGFAKLKAVAISSILGGLSQPAGAILGYFFLKYNDKGDSFDIHSLSFVLGISLAVTSGFLTVIGLSMYGSAISFHGGMLNLLLFWCILGMCIIGLSSIVNS</sequence>
<feature type="transmembrane region" description="Helical" evidence="5">
    <location>
        <begin position="12"/>
        <end position="35"/>
    </location>
</feature>
<dbReference type="RefSeq" id="XP_015468603.1">
    <property type="nucleotide sequence ID" value="XM_015610604.1"/>
</dbReference>
<feature type="transmembrane region" description="Helical" evidence="5">
    <location>
        <begin position="462"/>
        <end position="484"/>
    </location>
</feature>
<evidence type="ECO:0000256" key="5">
    <source>
        <dbReference type="SAM" id="Phobius"/>
    </source>
</evidence>
<evidence type="ECO:0000256" key="2">
    <source>
        <dbReference type="ARBA" id="ARBA00022692"/>
    </source>
</evidence>
<organism evidence="6 7">
    <name type="scientific">Debaryomyces fabryi</name>
    <dbReference type="NCBI Taxonomy" id="58627"/>
    <lineage>
        <taxon>Eukaryota</taxon>
        <taxon>Fungi</taxon>
        <taxon>Dikarya</taxon>
        <taxon>Ascomycota</taxon>
        <taxon>Saccharomycotina</taxon>
        <taxon>Pichiomycetes</taxon>
        <taxon>Debaryomycetaceae</taxon>
        <taxon>Debaryomyces</taxon>
    </lineage>
</organism>
<dbReference type="GO" id="GO:0005385">
    <property type="term" value="F:zinc ion transmembrane transporter activity"/>
    <property type="evidence" value="ECO:0007669"/>
    <property type="project" value="TreeGrafter"/>
</dbReference>
<evidence type="ECO:0000313" key="7">
    <source>
        <dbReference type="Proteomes" id="UP000054251"/>
    </source>
</evidence>
<feature type="transmembrane region" description="Helical" evidence="5">
    <location>
        <begin position="427"/>
        <end position="450"/>
    </location>
</feature>
<keyword evidence="4 5" id="KW-0472">Membrane</keyword>
<keyword evidence="2 5" id="KW-0812">Transmembrane</keyword>
<feature type="transmembrane region" description="Helical" evidence="5">
    <location>
        <begin position="56"/>
        <end position="78"/>
    </location>
</feature>
<reference evidence="6 7" key="1">
    <citation type="submission" date="2015-11" db="EMBL/GenBank/DDBJ databases">
        <title>The genome of Debaryomyces fabryi.</title>
        <authorList>
            <person name="Tafer H."/>
            <person name="Lopandic K."/>
        </authorList>
    </citation>
    <scope>NUCLEOTIDE SEQUENCE [LARGE SCALE GENOMIC DNA]</scope>
    <source>
        <strain evidence="6 7">CBS 789</strain>
    </source>
</reference>
<accession>A0A0V1Q2M2</accession>
<feature type="transmembrane region" description="Helical" evidence="5">
    <location>
        <begin position="393"/>
        <end position="415"/>
    </location>
</feature>
<evidence type="ECO:0008006" key="8">
    <source>
        <dbReference type="Google" id="ProtNLM"/>
    </source>
</evidence>
<dbReference type="AlphaFoldDB" id="A0A0V1Q2M2"/>
<protein>
    <recommendedName>
        <fullName evidence="8">Zinc/iron permease</fullName>
    </recommendedName>
</protein>
<feature type="transmembrane region" description="Helical" evidence="5">
    <location>
        <begin position="356"/>
        <end position="381"/>
    </location>
</feature>
<comment type="caution">
    <text evidence="6">The sequence shown here is derived from an EMBL/GenBank/DDBJ whole genome shotgun (WGS) entry which is preliminary data.</text>
</comment>
<feature type="transmembrane region" description="Helical" evidence="5">
    <location>
        <begin position="106"/>
        <end position="126"/>
    </location>
</feature>
<proteinExistence type="predicted"/>
<dbReference type="InterPro" id="IPR003689">
    <property type="entry name" value="ZIP"/>
</dbReference>
<dbReference type="GO" id="GO:0016020">
    <property type="term" value="C:membrane"/>
    <property type="evidence" value="ECO:0007669"/>
    <property type="project" value="UniProtKB-SubCell"/>
</dbReference>
<dbReference type="PANTHER" id="PTHR11040">
    <property type="entry name" value="ZINC/IRON TRANSPORTER"/>
    <property type="match status" value="1"/>
</dbReference>
<dbReference type="Pfam" id="PF02535">
    <property type="entry name" value="Zip"/>
    <property type="match status" value="1"/>
</dbReference>
<dbReference type="PANTHER" id="PTHR11040:SF210">
    <property type="entry name" value="ZINC-REGULATED TRANSPORTER 3"/>
    <property type="match status" value="1"/>
</dbReference>
<evidence type="ECO:0000256" key="3">
    <source>
        <dbReference type="ARBA" id="ARBA00022989"/>
    </source>
</evidence>